<evidence type="ECO:0000256" key="11">
    <source>
        <dbReference type="ARBA" id="ARBA00023211"/>
    </source>
</evidence>
<evidence type="ECO:0000256" key="12">
    <source>
        <dbReference type="ARBA" id="ARBA00023242"/>
    </source>
</evidence>
<dbReference type="GeneID" id="106161323"/>
<feature type="region of interest" description="Disordered" evidence="13">
    <location>
        <begin position="394"/>
        <end position="577"/>
    </location>
</feature>
<dbReference type="Pfam" id="PF05011">
    <property type="entry name" value="DBR1"/>
    <property type="match status" value="1"/>
</dbReference>
<protein>
    <submittedName>
        <fullName evidence="16">Lariat debranching enzyme</fullName>
    </submittedName>
</protein>
<dbReference type="FunCoup" id="A0A1S3I668">
    <property type="interactions" value="2557"/>
</dbReference>
<proteinExistence type="inferred from homology"/>
<feature type="compositionally biased region" description="Low complexity" evidence="13">
    <location>
        <begin position="525"/>
        <end position="540"/>
    </location>
</feature>
<comment type="cofactor">
    <cofactor evidence="1">
        <name>Mn(2+)</name>
        <dbReference type="ChEBI" id="CHEBI:29035"/>
    </cofactor>
</comment>
<keyword evidence="11" id="KW-0464">Manganese</keyword>
<evidence type="ECO:0000256" key="4">
    <source>
        <dbReference type="ARBA" id="ARBA00004123"/>
    </source>
</evidence>
<evidence type="ECO:0000256" key="5">
    <source>
        <dbReference type="ARBA" id="ARBA00006045"/>
    </source>
</evidence>
<accession>A0A1S3I668</accession>
<evidence type="ECO:0000313" key="16">
    <source>
        <dbReference type="RefSeq" id="XP_013393703.1"/>
    </source>
</evidence>
<keyword evidence="10" id="KW-0408">Iron</keyword>
<evidence type="ECO:0000256" key="8">
    <source>
        <dbReference type="ARBA" id="ARBA00022801"/>
    </source>
</evidence>
<evidence type="ECO:0000256" key="3">
    <source>
        <dbReference type="ARBA" id="ARBA00001954"/>
    </source>
</evidence>
<dbReference type="GO" id="GO:0005634">
    <property type="term" value="C:nucleus"/>
    <property type="evidence" value="ECO:0007669"/>
    <property type="project" value="UniProtKB-SubCell"/>
</dbReference>
<feature type="domain" description="Lariat debranching enzyme C-terminal" evidence="14">
    <location>
        <begin position="234"/>
        <end position="377"/>
    </location>
</feature>
<dbReference type="FunFam" id="3.60.21.10:FF:000035">
    <property type="entry name" value="Lariat debranching enzyme"/>
    <property type="match status" value="1"/>
</dbReference>
<dbReference type="RefSeq" id="XP_013393703.1">
    <property type="nucleotide sequence ID" value="XM_013538249.2"/>
</dbReference>
<evidence type="ECO:0000256" key="2">
    <source>
        <dbReference type="ARBA" id="ARBA00001947"/>
    </source>
</evidence>
<dbReference type="OrthoDB" id="407609at2759"/>
<dbReference type="InterPro" id="IPR029052">
    <property type="entry name" value="Metallo-depent_PP-like"/>
</dbReference>
<evidence type="ECO:0000313" key="15">
    <source>
        <dbReference type="Proteomes" id="UP000085678"/>
    </source>
</evidence>
<comment type="subcellular location">
    <subcellularLocation>
        <location evidence="4">Nucleus</location>
    </subcellularLocation>
</comment>
<feature type="compositionally biased region" description="Polar residues" evidence="13">
    <location>
        <begin position="408"/>
        <end position="420"/>
    </location>
</feature>
<feature type="compositionally biased region" description="Polar residues" evidence="13">
    <location>
        <begin position="490"/>
        <end position="513"/>
    </location>
</feature>
<dbReference type="CDD" id="cd00844">
    <property type="entry name" value="MPP_Dbr1_N"/>
    <property type="match status" value="1"/>
</dbReference>
<dbReference type="GO" id="GO:0046872">
    <property type="term" value="F:metal ion binding"/>
    <property type="evidence" value="ECO:0007669"/>
    <property type="project" value="UniProtKB-KW"/>
</dbReference>
<organism evidence="15 16">
    <name type="scientific">Lingula anatina</name>
    <name type="common">Brachiopod</name>
    <name type="synonym">Lingula unguis</name>
    <dbReference type="NCBI Taxonomy" id="7574"/>
    <lineage>
        <taxon>Eukaryota</taxon>
        <taxon>Metazoa</taxon>
        <taxon>Spiralia</taxon>
        <taxon>Lophotrochozoa</taxon>
        <taxon>Brachiopoda</taxon>
        <taxon>Linguliformea</taxon>
        <taxon>Lingulata</taxon>
        <taxon>Lingulida</taxon>
        <taxon>Linguloidea</taxon>
        <taxon>Lingulidae</taxon>
        <taxon>Lingula</taxon>
    </lineage>
</organism>
<keyword evidence="12" id="KW-0539">Nucleus</keyword>
<dbReference type="InterPro" id="IPR004843">
    <property type="entry name" value="Calcineurin-like_PHP"/>
</dbReference>
<feature type="compositionally biased region" description="Polar residues" evidence="13">
    <location>
        <begin position="441"/>
        <end position="455"/>
    </location>
</feature>
<dbReference type="InterPro" id="IPR041816">
    <property type="entry name" value="Dbr1_N"/>
</dbReference>
<evidence type="ECO:0000259" key="14">
    <source>
        <dbReference type="SMART" id="SM01124"/>
    </source>
</evidence>
<dbReference type="PANTHER" id="PTHR12849">
    <property type="entry name" value="RNA LARIAT DEBRANCHING ENZYME"/>
    <property type="match status" value="1"/>
</dbReference>
<comment type="cofactor">
    <cofactor evidence="2">
        <name>Zn(2+)</name>
        <dbReference type="ChEBI" id="CHEBI:29105"/>
    </cofactor>
</comment>
<dbReference type="InterPro" id="IPR007708">
    <property type="entry name" value="DBR1_C"/>
</dbReference>
<evidence type="ECO:0000256" key="1">
    <source>
        <dbReference type="ARBA" id="ARBA00001936"/>
    </source>
</evidence>
<evidence type="ECO:0000256" key="7">
    <source>
        <dbReference type="ARBA" id="ARBA00022723"/>
    </source>
</evidence>
<evidence type="ECO:0000256" key="6">
    <source>
        <dbReference type="ARBA" id="ARBA00022664"/>
    </source>
</evidence>
<dbReference type="Proteomes" id="UP000085678">
    <property type="component" value="Unplaced"/>
</dbReference>
<dbReference type="SUPFAM" id="SSF56300">
    <property type="entry name" value="Metallo-dependent phosphatases"/>
    <property type="match status" value="1"/>
</dbReference>
<dbReference type="Pfam" id="PF00149">
    <property type="entry name" value="Metallophos"/>
    <property type="match status" value="1"/>
</dbReference>
<keyword evidence="15" id="KW-1185">Reference proteome</keyword>
<dbReference type="InParanoid" id="A0A1S3I668"/>
<dbReference type="SMART" id="SM01124">
    <property type="entry name" value="DBR1"/>
    <property type="match status" value="1"/>
</dbReference>
<dbReference type="STRING" id="7574.A0A1S3I668"/>
<dbReference type="KEGG" id="lak:106161323"/>
<keyword evidence="7" id="KW-0479">Metal-binding</keyword>
<feature type="compositionally biased region" description="Polar residues" evidence="13">
    <location>
        <begin position="464"/>
        <end position="476"/>
    </location>
</feature>
<name>A0A1S3I668_LINAN</name>
<evidence type="ECO:0000256" key="13">
    <source>
        <dbReference type="SAM" id="MobiDB-lite"/>
    </source>
</evidence>
<comment type="cofactor">
    <cofactor evidence="3">
        <name>Fe(2+)</name>
        <dbReference type="ChEBI" id="CHEBI:29033"/>
    </cofactor>
</comment>
<keyword evidence="6" id="KW-0507">mRNA processing</keyword>
<evidence type="ECO:0000256" key="10">
    <source>
        <dbReference type="ARBA" id="ARBA00023004"/>
    </source>
</evidence>
<evidence type="ECO:0000256" key="9">
    <source>
        <dbReference type="ARBA" id="ARBA00022833"/>
    </source>
</evidence>
<keyword evidence="9" id="KW-0862">Zinc</keyword>
<dbReference type="GO" id="GO:0008419">
    <property type="term" value="F:RNA lariat debranching enzyme activity"/>
    <property type="evidence" value="ECO:0007669"/>
    <property type="project" value="TreeGrafter"/>
</dbReference>
<comment type="similarity">
    <text evidence="5">Belongs to the lariat debranching enzyme family.</text>
</comment>
<reference evidence="16" key="1">
    <citation type="submission" date="2025-08" db="UniProtKB">
        <authorList>
            <consortium name="RefSeq"/>
        </authorList>
    </citation>
    <scope>IDENTIFICATION</scope>
    <source>
        <tissue evidence="16">Gonads</tissue>
    </source>
</reference>
<dbReference type="PANTHER" id="PTHR12849:SF0">
    <property type="entry name" value="LARIAT DEBRANCHING ENZYME"/>
    <property type="match status" value="1"/>
</dbReference>
<sequence>MKIAIEGCCHGELDKIYETIEHLSKKQGIKIDLLLICGDFQAVRNTADLQCMAVPPKYQQMNTFYKYYGGIKAPIPTVFIGGNHEASNYLQELPYGGWVAPNIYYMGYASVLRFGGVRIAGLSGIYKSRDYARGHFEKPPYTENTKRSAYHVRNVEVFRLKQLSTPVDICMSHDWPRGVYYHGNTNKLLMKKKFFKEEVENNTLGSPPAEELLHKLKPNYWFSAHLHVKFPAVVEHKVEGESSKTTKFLALDKCLPGRDFLQILDIPHDPEQPLVLQHDAEWLAILKSTNHLTHIHPTPQYMPGPGCDDRYDFTVTQEELDALKEDFGGDFAIPENFEPTVPVYDPNQPKQKMPSPQVHINPQTTLLCTMLDITDPNAALSGKSSTLDIDELEEVEEDEEDSSICSALDTTTETSISFTNPDEIALDDLEEDDTDSGIPDLSSNAADLSAESGQDSPKPLANLSFDSDSASESTRLLTKMALPAPKSSEDGSTAGSCDSDSAAESLNPKTGPNTELKIGSSPLRSLDSSNADSDSSSSPSTRRPLDVGEVSHAQGPSVKKFKRRNQAMYSGDDDEAS</sequence>
<dbReference type="Gene3D" id="3.60.21.10">
    <property type="match status" value="1"/>
</dbReference>
<dbReference type="AlphaFoldDB" id="A0A1S3I668"/>
<feature type="compositionally biased region" description="Acidic residues" evidence="13">
    <location>
        <begin position="424"/>
        <end position="435"/>
    </location>
</feature>
<dbReference type="GO" id="GO:0000398">
    <property type="term" value="P:mRNA splicing, via spliceosome"/>
    <property type="evidence" value="ECO:0007669"/>
    <property type="project" value="TreeGrafter"/>
</dbReference>
<keyword evidence="8" id="KW-0378">Hydrolase</keyword>
<gene>
    <name evidence="16" type="primary">LOC106161323</name>
</gene>